<keyword evidence="2" id="KW-0408">Iron</keyword>
<dbReference type="GO" id="GO:0046872">
    <property type="term" value="F:metal ion binding"/>
    <property type="evidence" value="ECO:0007669"/>
    <property type="project" value="UniProtKB-KW"/>
</dbReference>
<dbReference type="KEGG" id="strr:EKD16_23080"/>
<dbReference type="RefSeq" id="WP_394347292.1">
    <property type="nucleotide sequence ID" value="NZ_CP036455.1"/>
</dbReference>
<dbReference type="GO" id="GO:0003824">
    <property type="term" value="F:catalytic activity"/>
    <property type="evidence" value="ECO:0007669"/>
    <property type="project" value="InterPro"/>
</dbReference>
<accession>A0A4P6QA61</accession>
<dbReference type="PROSITE" id="PS51918">
    <property type="entry name" value="RADICAL_SAM"/>
    <property type="match status" value="1"/>
</dbReference>
<dbReference type="InterPro" id="IPR058240">
    <property type="entry name" value="rSAM_sf"/>
</dbReference>
<keyword evidence="7" id="KW-1185">Reference proteome</keyword>
<dbReference type="PANTHER" id="PTHR43432">
    <property type="entry name" value="SLR0285 PROTEIN"/>
    <property type="match status" value="1"/>
</dbReference>
<dbReference type="Gene3D" id="3.80.30.30">
    <property type="match status" value="1"/>
</dbReference>
<evidence type="ECO:0000313" key="7">
    <source>
        <dbReference type="Proteomes" id="UP000292235"/>
    </source>
</evidence>
<evidence type="ECO:0000256" key="2">
    <source>
        <dbReference type="ARBA" id="ARBA00023004"/>
    </source>
</evidence>
<dbReference type="Proteomes" id="UP000292235">
    <property type="component" value="Chromosome"/>
</dbReference>
<feature type="compositionally biased region" description="Low complexity" evidence="4">
    <location>
        <begin position="201"/>
        <end position="211"/>
    </location>
</feature>
<evidence type="ECO:0000256" key="1">
    <source>
        <dbReference type="ARBA" id="ARBA00022723"/>
    </source>
</evidence>
<evidence type="ECO:0000256" key="3">
    <source>
        <dbReference type="ARBA" id="ARBA00023014"/>
    </source>
</evidence>
<dbReference type="EMBL" id="CP036455">
    <property type="protein sequence ID" value="QBI56369.1"/>
    <property type="molecule type" value="Genomic_DNA"/>
</dbReference>
<sequence>MRSEGRYRLMPEIIAALRDFANPFSILTKGRLILRDLDLLEEAARVTEVGLAVSVGSLDEEVRRSAEPGTPRPESRLDVVRRCAERGLRCSVLMAPILPGLTDSPEQIESTVAAIADSGAASVTPIMLHLRPGAREWYLQWLAREHPHLVPRYRELYRRGAYAPKPYRDLVSSRVHDAARRHRLVGPGDGSSRHRPTSDEPAAADAATPDANGEQLTLM</sequence>
<evidence type="ECO:0000256" key="4">
    <source>
        <dbReference type="SAM" id="MobiDB-lite"/>
    </source>
</evidence>
<dbReference type="PANTHER" id="PTHR43432:SF3">
    <property type="entry name" value="SLR0285 PROTEIN"/>
    <property type="match status" value="1"/>
</dbReference>
<protein>
    <recommendedName>
        <fullName evidence="5">Radical SAM core domain-containing protein</fullName>
    </recommendedName>
</protein>
<feature type="region of interest" description="Disordered" evidence="4">
    <location>
        <begin position="181"/>
        <end position="219"/>
    </location>
</feature>
<dbReference type="InterPro" id="IPR007197">
    <property type="entry name" value="rSAM"/>
</dbReference>
<dbReference type="AlphaFoldDB" id="A0A4P6QA61"/>
<evidence type="ECO:0000259" key="5">
    <source>
        <dbReference type="PROSITE" id="PS51918"/>
    </source>
</evidence>
<organism evidence="6 7">
    <name type="scientific">Streptomonospora litoralis</name>
    <dbReference type="NCBI Taxonomy" id="2498135"/>
    <lineage>
        <taxon>Bacteria</taxon>
        <taxon>Bacillati</taxon>
        <taxon>Actinomycetota</taxon>
        <taxon>Actinomycetes</taxon>
        <taxon>Streptosporangiales</taxon>
        <taxon>Nocardiopsidaceae</taxon>
        <taxon>Streptomonospora</taxon>
    </lineage>
</organism>
<dbReference type="GO" id="GO:0051536">
    <property type="term" value="F:iron-sulfur cluster binding"/>
    <property type="evidence" value="ECO:0007669"/>
    <property type="project" value="UniProtKB-KW"/>
</dbReference>
<gene>
    <name evidence="6" type="ORF">EKD16_23080</name>
</gene>
<name>A0A4P6QA61_9ACTN</name>
<evidence type="ECO:0000313" key="6">
    <source>
        <dbReference type="EMBL" id="QBI56369.1"/>
    </source>
</evidence>
<dbReference type="Pfam" id="PF04055">
    <property type="entry name" value="Radical_SAM"/>
    <property type="match status" value="1"/>
</dbReference>
<reference evidence="6 7" key="1">
    <citation type="submission" date="2019-02" db="EMBL/GenBank/DDBJ databases">
        <authorList>
            <person name="Khodamoradi S."/>
            <person name="Hahnke R.L."/>
            <person name="Kaempfer P."/>
            <person name="Schumann P."/>
            <person name="Rohde M."/>
            <person name="Steinert M."/>
            <person name="Luzhetskyy A."/>
            <person name="Wink J."/>
            <person name="Ruckert C."/>
        </authorList>
    </citation>
    <scope>NUCLEOTIDE SEQUENCE [LARGE SCALE GENOMIC DNA]</scope>
    <source>
        <strain evidence="6 7">M2</strain>
    </source>
</reference>
<proteinExistence type="predicted"/>
<keyword evidence="1" id="KW-0479">Metal-binding</keyword>
<dbReference type="InterPro" id="IPR040086">
    <property type="entry name" value="MJ0683-like"/>
</dbReference>
<keyword evidence="3" id="KW-0411">Iron-sulfur</keyword>
<feature type="domain" description="Radical SAM core" evidence="5">
    <location>
        <begin position="1"/>
        <end position="174"/>
    </location>
</feature>
<dbReference type="SUPFAM" id="SSF102114">
    <property type="entry name" value="Radical SAM enzymes"/>
    <property type="match status" value="1"/>
</dbReference>